<evidence type="ECO:0000313" key="1">
    <source>
        <dbReference type="EMBL" id="PBK83313.1"/>
    </source>
</evidence>
<protein>
    <submittedName>
        <fullName evidence="1">Uncharacterized protein</fullName>
    </submittedName>
</protein>
<evidence type="ECO:0000313" key="2">
    <source>
        <dbReference type="Proteomes" id="UP000217790"/>
    </source>
</evidence>
<proteinExistence type="predicted"/>
<keyword evidence="2" id="KW-1185">Reference proteome</keyword>
<sequence length="395" mass="43742">MLWLAAEIEVFKIVMLQLFCEDSDVGSDEGYSPLPCVWVRRSFIVRERRGGFAPTYQANPTAALDILVLVGDIIVVWSQSVSALRKDRIQLCLYDIQVCLRCKQQGATAAWNGAGGCHPQQRLKMDAVGIKTHGNSRRALVILGWPSDFEFIWFQVCGYEAMKRDAHKDLPKRMSLQLEGWLRVDQSTMQTEEKFKSLRVATNIGLFHVVAVQVGAWGIGDSFVEGQWMVRLKQVNRRTGNYPQTTVFIGDDFNQQLETMSELVPERDAEPAPGGHHFDPLHSAIIQVTSICGRRRRRILGSKSIQYGAIGRCLDAGKERQTGAIFGSLEKGCNAYKGAAGDDAVTASLGSCGVETETVTADMSGARNEECASYRKIQETLEARDGVVEECDGRG</sequence>
<accession>A0A2H3D4Q3</accession>
<gene>
    <name evidence="1" type="ORF">ARMGADRAFT_1037939</name>
</gene>
<organism evidence="1 2">
    <name type="scientific">Armillaria gallica</name>
    <name type="common">Bulbous honey fungus</name>
    <name type="synonym">Armillaria bulbosa</name>
    <dbReference type="NCBI Taxonomy" id="47427"/>
    <lineage>
        <taxon>Eukaryota</taxon>
        <taxon>Fungi</taxon>
        <taxon>Dikarya</taxon>
        <taxon>Basidiomycota</taxon>
        <taxon>Agaricomycotina</taxon>
        <taxon>Agaricomycetes</taxon>
        <taxon>Agaricomycetidae</taxon>
        <taxon>Agaricales</taxon>
        <taxon>Marasmiineae</taxon>
        <taxon>Physalacriaceae</taxon>
        <taxon>Armillaria</taxon>
    </lineage>
</organism>
<dbReference type="Proteomes" id="UP000217790">
    <property type="component" value="Unassembled WGS sequence"/>
</dbReference>
<name>A0A2H3D4Q3_ARMGA</name>
<dbReference type="EMBL" id="KZ293707">
    <property type="protein sequence ID" value="PBK83313.1"/>
    <property type="molecule type" value="Genomic_DNA"/>
</dbReference>
<reference evidence="2" key="1">
    <citation type="journal article" date="2017" name="Nat. Ecol. Evol.">
        <title>Genome expansion and lineage-specific genetic innovations in the forest pathogenic fungi Armillaria.</title>
        <authorList>
            <person name="Sipos G."/>
            <person name="Prasanna A.N."/>
            <person name="Walter M.C."/>
            <person name="O'Connor E."/>
            <person name="Balint B."/>
            <person name="Krizsan K."/>
            <person name="Kiss B."/>
            <person name="Hess J."/>
            <person name="Varga T."/>
            <person name="Slot J."/>
            <person name="Riley R."/>
            <person name="Boka B."/>
            <person name="Rigling D."/>
            <person name="Barry K."/>
            <person name="Lee J."/>
            <person name="Mihaltcheva S."/>
            <person name="LaButti K."/>
            <person name="Lipzen A."/>
            <person name="Waldron R."/>
            <person name="Moloney N.M."/>
            <person name="Sperisen C."/>
            <person name="Kredics L."/>
            <person name="Vagvoelgyi C."/>
            <person name="Patrignani A."/>
            <person name="Fitzpatrick D."/>
            <person name="Nagy I."/>
            <person name="Doyle S."/>
            <person name="Anderson J.B."/>
            <person name="Grigoriev I.V."/>
            <person name="Gueldener U."/>
            <person name="Muensterkoetter M."/>
            <person name="Nagy L.G."/>
        </authorList>
    </citation>
    <scope>NUCLEOTIDE SEQUENCE [LARGE SCALE GENOMIC DNA]</scope>
    <source>
        <strain evidence="2">Ar21-2</strain>
    </source>
</reference>
<dbReference type="InParanoid" id="A0A2H3D4Q3"/>
<dbReference type="AlphaFoldDB" id="A0A2H3D4Q3"/>